<keyword evidence="3" id="KW-1185">Reference proteome</keyword>
<dbReference type="Proteomes" id="UP000499080">
    <property type="component" value="Unassembled WGS sequence"/>
</dbReference>
<protein>
    <submittedName>
        <fullName evidence="2">Uncharacterized protein</fullName>
    </submittedName>
</protein>
<dbReference type="AlphaFoldDB" id="A0A4Y2DIA6"/>
<organism evidence="2 3">
    <name type="scientific">Araneus ventricosus</name>
    <name type="common">Orbweaver spider</name>
    <name type="synonym">Epeira ventricosa</name>
    <dbReference type="NCBI Taxonomy" id="182803"/>
    <lineage>
        <taxon>Eukaryota</taxon>
        <taxon>Metazoa</taxon>
        <taxon>Ecdysozoa</taxon>
        <taxon>Arthropoda</taxon>
        <taxon>Chelicerata</taxon>
        <taxon>Arachnida</taxon>
        <taxon>Araneae</taxon>
        <taxon>Araneomorphae</taxon>
        <taxon>Entelegynae</taxon>
        <taxon>Araneoidea</taxon>
        <taxon>Araneidae</taxon>
        <taxon>Araneus</taxon>
    </lineage>
</organism>
<accession>A0A4Y2DIA6</accession>
<reference evidence="2 3" key="1">
    <citation type="journal article" date="2019" name="Sci. Rep.">
        <title>Orb-weaving spider Araneus ventricosus genome elucidates the spidroin gene catalogue.</title>
        <authorList>
            <person name="Kono N."/>
            <person name="Nakamura H."/>
            <person name="Ohtoshi R."/>
            <person name="Moran D.A.P."/>
            <person name="Shinohara A."/>
            <person name="Yoshida Y."/>
            <person name="Fujiwara M."/>
            <person name="Mori M."/>
            <person name="Tomita M."/>
            <person name="Arakawa K."/>
        </authorList>
    </citation>
    <scope>NUCLEOTIDE SEQUENCE [LARGE SCALE GENOMIC DNA]</scope>
</reference>
<sequence length="85" mass="9518">MKAILGTRATSDPPSISHNFRTTPARGRLTLIIEFSVQQAHIQGRYFGEIGLRTWKALVPKLTPYHSATETSIYSKAPFICLSRD</sequence>
<dbReference type="EMBL" id="BGPR01000375">
    <property type="protein sequence ID" value="GBM16543.1"/>
    <property type="molecule type" value="Genomic_DNA"/>
</dbReference>
<name>A0A4Y2DIA6_ARAVE</name>
<evidence type="ECO:0000313" key="2">
    <source>
        <dbReference type="EMBL" id="GBM16543.1"/>
    </source>
</evidence>
<evidence type="ECO:0000313" key="3">
    <source>
        <dbReference type="Proteomes" id="UP000499080"/>
    </source>
</evidence>
<comment type="caution">
    <text evidence="2">The sequence shown here is derived from an EMBL/GenBank/DDBJ whole genome shotgun (WGS) entry which is preliminary data.</text>
</comment>
<feature type="compositionally biased region" description="Polar residues" evidence="1">
    <location>
        <begin position="8"/>
        <end position="21"/>
    </location>
</feature>
<gene>
    <name evidence="2" type="ORF">AVEN_148919_1</name>
</gene>
<feature type="region of interest" description="Disordered" evidence="1">
    <location>
        <begin position="1"/>
        <end position="21"/>
    </location>
</feature>
<proteinExistence type="predicted"/>
<evidence type="ECO:0000256" key="1">
    <source>
        <dbReference type="SAM" id="MobiDB-lite"/>
    </source>
</evidence>